<keyword evidence="3" id="KW-1185">Reference proteome</keyword>
<dbReference type="AlphaFoldDB" id="A0AAD6ITU9"/>
<dbReference type="EMBL" id="JAQGDS010000013">
    <property type="protein sequence ID" value="KAJ6256302.1"/>
    <property type="molecule type" value="Genomic_DNA"/>
</dbReference>
<sequence>MATDTIENAPETAAPETAPGAPPDSPSSTGSSETLHENFDRWLTTPFLLRALRSLEPKADDRRREGPKHPPHYIMHDLRFLDSLAMLLVTHDDGEDTGTVAVSMRTTGDGIHFYYARGHDTTPAEREYAYDLLDTARRIAGGDLDQWAGERELFRIVCTACADKITSTIRKLGAAPWSATGTLTAKSYIDRDALAPREWDAGFNRPGDGTQLQAVKCSCANCGDTNTRSTNTESQTTNLQNPHEVKAVGNNRLPDRCQNEESRFVRFVRARHVSNHIDDRAQQEIFTLLLKAQNVRGRLSWERLVRLILLARIIVSEYDMLEPLADLTEGQLKYLKKLAAYADTIESISRRALTPGYKTGLLNATILVLPPSTPTVPPCVDSLTLLQDVRELMRLPRDPPPRPPPATVFQIITAVETQYYGDPVVTPATLKAYCPTFTDKLWTYDVQTQFDNVHAEAALGAFLATHFREIRLPSITIGTTRPTCWACSLYLEAVRAGLEKAGLLGGKVGAQVFNRGCSGRVPPAEKWMIPDIAGPDGECEAIPVAFPEAVLGDAVRLAMMLRMTVRSPTCSGMLSAVYSLFF</sequence>
<gene>
    <name evidence="2" type="ORF">Dda_8800</name>
</gene>
<evidence type="ECO:0000256" key="1">
    <source>
        <dbReference type="SAM" id="MobiDB-lite"/>
    </source>
</evidence>
<comment type="caution">
    <text evidence="2">The sequence shown here is derived from an EMBL/GenBank/DDBJ whole genome shotgun (WGS) entry which is preliminary data.</text>
</comment>
<evidence type="ECO:0000313" key="2">
    <source>
        <dbReference type="EMBL" id="KAJ6256302.1"/>
    </source>
</evidence>
<protein>
    <submittedName>
        <fullName evidence="2">Uncharacterized protein</fullName>
    </submittedName>
</protein>
<accession>A0AAD6ITU9</accession>
<evidence type="ECO:0000313" key="3">
    <source>
        <dbReference type="Proteomes" id="UP001221413"/>
    </source>
</evidence>
<reference evidence="2" key="1">
    <citation type="submission" date="2023-01" db="EMBL/GenBank/DDBJ databases">
        <title>The chitinases involved in constricting ring structure development in the nematode-trapping fungus Drechslerella dactyloides.</title>
        <authorList>
            <person name="Wang R."/>
            <person name="Zhang L."/>
            <person name="Tang P."/>
            <person name="Li S."/>
            <person name="Liang L."/>
        </authorList>
    </citation>
    <scope>NUCLEOTIDE SEQUENCE</scope>
    <source>
        <strain evidence="2">YMF1.00031</strain>
    </source>
</reference>
<name>A0AAD6ITU9_DREDA</name>
<feature type="compositionally biased region" description="Low complexity" evidence="1">
    <location>
        <begin position="9"/>
        <end position="19"/>
    </location>
</feature>
<organism evidence="2 3">
    <name type="scientific">Drechslerella dactyloides</name>
    <name type="common">Nematode-trapping fungus</name>
    <name type="synonym">Arthrobotrys dactyloides</name>
    <dbReference type="NCBI Taxonomy" id="74499"/>
    <lineage>
        <taxon>Eukaryota</taxon>
        <taxon>Fungi</taxon>
        <taxon>Dikarya</taxon>
        <taxon>Ascomycota</taxon>
        <taxon>Pezizomycotina</taxon>
        <taxon>Orbiliomycetes</taxon>
        <taxon>Orbiliales</taxon>
        <taxon>Orbiliaceae</taxon>
        <taxon>Drechslerella</taxon>
    </lineage>
</organism>
<proteinExistence type="predicted"/>
<feature type="region of interest" description="Disordered" evidence="1">
    <location>
        <begin position="1"/>
        <end position="35"/>
    </location>
</feature>
<dbReference type="Proteomes" id="UP001221413">
    <property type="component" value="Unassembled WGS sequence"/>
</dbReference>